<feature type="compositionally biased region" description="Low complexity" evidence="15">
    <location>
        <begin position="330"/>
        <end position="345"/>
    </location>
</feature>
<evidence type="ECO:0000256" key="9">
    <source>
        <dbReference type="ARBA" id="ARBA00022741"/>
    </source>
</evidence>
<evidence type="ECO:0000256" key="10">
    <source>
        <dbReference type="ARBA" id="ARBA00022777"/>
    </source>
</evidence>
<feature type="region of interest" description="Disordered" evidence="15">
    <location>
        <begin position="330"/>
        <end position="365"/>
    </location>
</feature>
<feature type="compositionally biased region" description="Polar residues" evidence="15">
    <location>
        <begin position="355"/>
        <end position="365"/>
    </location>
</feature>
<evidence type="ECO:0000256" key="11">
    <source>
        <dbReference type="ARBA" id="ARBA00022840"/>
    </source>
</evidence>
<dbReference type="PANTHER" id="PTHR43030:SF1">
    <property type="entry name" value="PHOSPHOENOLPYRUVATE SYNTHASE"/>
    <property type="match status" value="1"/>
</dbReference>
<dbReference type="Proteomes" id="UP001597229">
    <property type="component" value="Unassembled WGS sequence"/>
</dbReference>
<evidence type="ECO:0000256" key="5">
    <source>
        <dbReference type="ARBA" id="ARBA00011996"/>
    </source>
</evidence>
<name>A0ABW3W3F7_9ACTN</name>
<gene>
    <name evidence="17" type="ORF">ACFQ3F_17365</name>
</gene>
<dbReference type="Pfam" id="PF01326">
    <property type="entry name" value="PPDK_N"/>
    <property type="match status" value="1"/>
</dbReference>
<keyword evidence="8" id="KW-0479">Metal-binding</keyword>
<keyword evidence="18" id="KW-1185">Reference proteome</keyword>
<evidence type="ECO:0000256" key="1">
    <source>
        <dbReference type="ARBA" id="ARBA00001946"/>
    </source>
</evidence>
<comment type="cofactor">
    <cofactor evidence="1">
        <name>Mg(2+)</name>
        <dbReference type="ChEBI" id="CHEBI:18420"/>
    </cofactor>
</comment>
<evidence type="ECO:0000256" key="3">
    <source>
        <dbReference type="ARBA" id="ARBA00004742"/>
    </source>
</evidence>
<proteinExistence type="inferred from homology"/>
<evidence type="ECO:0000256" key="12">
    <source>
        <dbReference type="ARBA" id="ARBA00022842"/>
    </source>
</evidence>
<dbReference type="EMBL" id="JBHTLX010000021">
    <property type="protein sequence ID" value="MFD1249574.1"/>
    <property type="molecule type" value="Genomic_DNA"/>
</dbReference>
<sequence>MSERYVQFFDADEPAEHDLLGGKCASLVTMTAAGMPVPPGFAVTTAAYDAFVRESGIAERVHALLAGLDPADVVKVEEVAAQIRELLLGCPVPDGVRDATRAAYDALVARIGADVPVAVRSSATAEDLPDASFAGQQDTYLWLRGWDDVREHIRSCWASIYTSRAILYRLKNDIPDEGLSMAVAVQKMVDARVAGVAITLNPTTGDRSKIAIDASYGVGEMVVSGQVTPDHLLLDKVMFSVVEEHRGAKHAELVPDADLGRLVEREVEPERRERLCLELDEFVAVAQLAKRAEKHYGCPQDIEWAFDRDLAAGENLLLLQARPETVHSVAAPPAAATPATTATPASGGMTGFMSGLTSSLTPRNN</sequence>
<evidence type="ECO:0000256" key="4">
    <source>
        <dbReference type="ARBA" id="ARBA00007837"/>
    </source>
</evidence>
<dbReference type="InterPro" id="IPR006319">
    <property type="entry name" value="PEP_synth"/>
</dbReference>
<accession>A0ABW3W3F7</accession>
<keyword evidence="11" id="KW-0067">ATP-binding</keyword>
<dbReference type="SUPFAM" id="SSF56059">
    <property type="entry name" value="Glutathione synthetase ATP-binding domain-like"/>
    <property type="match status" value="1"/>
</dbReference>
<dbReference type="Gene3D" id="3.30.1490.20">
    <property type="entry name" value="ATP-grasp fold, A domain"/>
    <property type="match status" value="1"/>
</dbReference>
<evidence type="ECO:0000256" key="6">
    <source>
        <dbReference type="ARBA" id="ARBA00021623"/>
    </source>
</evidence>
<evidence type="ECO:0000256" key="15">
    <source>
        <dbReference type="SAM" id="MobiDB-lite"/>
    </source>
</evidence>
<protein>
    <recommendedName>
        <fullName evidence="6">Phosphoenolpyruvate synthase</fullName>
        <ecNumber evidence="5">2.7.9.2</ecNumber>
    </recommendedName>
    <alternativeName>
        <fullName evidence="13">Pyruvate, water dikinase</fullName>
    </alternativeName>
</protein>
<dbReference type="RefSeq" id="WP_367919913.1">
    <property type="nucleotide sequence ID" value="NZ_BAABAC010000024.1"/>
</dbReference>
<keyword evidence="12" id="KW-0460">Magnesium</keyword>
<dbReference type="InterPro" id="IPR002192">
    <property type="entry name" value="PPDK_AMP/ATP-bd"/>
</dbReference>
<evidence type="ECO:0000313" key="18">
    <source>
        <dbReference type="Proteomes" id="UP001597229"/>
    </source>
</evidence>
<dbReference type="EC" id="2.7.9.2" evidence="5"/>
<dbReference type="Gene3D" id="3.30.470.20">
    <property type="entry name" value="ATP-grasp fold, B domain"/>
    <property type="match status" value="1"/>
</dbReference>
<evidence type="ECO:0000256" key="8">
    <source>
        <dbReference type="ARBA" id="ARBA00022723"/>
    </source>
</evidence>
<keyword evidence="9" id="KW-0547">Nucleotide-binding</keyword>
<keyword evidence="7" id="KW-0808">Transferase</keyword>
<evidence type="ECO:0000313" key="17">
    <source>
        <dbReference type="EMBL" id="MFD1249574.1"/>
    </source>
</evidence>
<evidence type="ECO:0000256" key="14">
    <source>
        <dbReference type="ARBA" id="ARBA00047700"/>
    </source>
</evidence>
<feature type="domain" description="Pyruvate phosphate dikinase AMP/ATP-binding" evidence="16">
    <location>
        <begin position="18"/>
        <end position="335"/>
    </location>
</feature>
<comment type="catalytic activity">
    <reaction evidence="14">
        <text>pyruvate + ATP + H2O = phosphoenolpyruvate + AMP + phosphate + 2 H(+)</text>
        <dbReference type="Rhea" id="RHEA:11364"/>
        <dbReference type="ChEBI" id="CHEBI:15361"/>
        <dbReference type="ChEBI" id="CHEBI:15377"/>
        <dbReference type="ChEBI" id="CHEBI:15378"/>
        <dbReference type="ChEBI" id="CHEBI:30616"/>
        <dbReference type="ChEBI" id="CHEBI:43474"/>
        <dbReference type="ChEBI" id="CHEBI:58702"/>
        <dbReference type="ChEBI" id="CHEBI:456215"/>
        <dbReference type="EC" id="2.7.9.2"/>
    </reaction>
</comment>
<organism evidence="17 18">
    <name type="scientific">Nocardioides ginsengisoli</name>
    <dbReference type="NCBI Taxonomy" id="363868"/>
    <lineage>
        <taxon>Bacteria</taxon>
        <taxon>Bacillati</taxon>
        <taxon>Actinomycetota</taxon>
        <taxon>Actinomycetes</taxon>
        <taxon>Propionibacteriales</taxon>
        <taxon>Nocardioidaceae</taxon>
        <taxon>Nocardioides</taxon>
    </lineage>
</organism>
<comment type="similarity">
    <text evidence="4">Belongs to the PEP-utilizing enzyme family.</text>
</comment>
<reference evidence="18" key="1">
    <citation type="journal article" date="2019" name="Int. J. Syst. Evol. Microbiol.">
        <title>The Global Catalogue of Microorganisms (GCM) 10K type strain sequencing project: providing services to taxonomists for standard genome sequencing and annotation.</title>
        <authorList>
            <consortium name="The Broad Institute Genomics Platform"/>
            <consortium name="The Broad Institute Genome Sequencing Center for Infectious Disease"/>
            <person name="Wu L."/>
            <person name="Ma J."/>
        </authorList>
    </citation>
    <scope>NUCLEOTIDE SEQUENCE [LARGE SCALE GENOMIC DNA]</scope>
    <source>
        <strain evidence="18">CCUG 52478</strain>
    </source>
</reference>
<keyword evidence="10" id="KW-0418">Kinase</keyword>
<comment type="function">
    <text evidence="2">Catalyzes the phosphorylation of pyruvate to phosphoenolpyruvate.</text>
</comment>
<comment type="pathway">
    <text evidence="3">Carbohydrate biosynthesis; gluconeogenesis.</text>
</comment>
<evidence type="ECO:0000256" key="2">
    <source>
        <dbReference type="ARBA" id="ARBA00002988"/>
    </source>
</evidence>
<evidence type="ECO:0000256" key="7">
    <source>
        <dbReference type="ARBA" id="ARBA00022679"/>
    </source>
</evidence>
<evidence type="ECO:0000259" key="16">
    <source>
        <dbReference type="Pfam" id="PF01326"/>
    </source>
</evidence>
<comment type="caution">
    <text evidence="17">The sequence shown here is derived from an EMBL/GenBank/DDBJ whole genome shotgun (WGS) entry which is preliminary data.</text>
</comment>
<evidence type="ECO:0000256" key="13">
    <source>
        <dbReference type="ARBA" id="ARBA00033470"/>
    </source>
</evidence>
<dbReference type="InterPro" id="IPR013815">
    <property type="entry name" value="ATP_grasp_subdomain_1"/>
</dbReference>
<dbReference type="PANTHER" id="PTHR43030">
    <property type="entry name" value="PHOSPHOENOLPYRUVATE SYNTHASE"/>
    <property type="match status" value="1"/>
</dbReference>